<keyword evidence="1" id="KW-0812">Transmembrane</keyword>
<gene>
    <name evidence="2 4" type="ORF">BDZ99DRAFT_294215</name>
</gene>
<proteinExistence type="predicted"/>
<dbReference type="AlphaFoldDB" id="A0A6A6YQJ1"/>
<evidence type="ECO:0000313" key="3">
    <source>
        <dbReference type="Proteomes" id="UP000504636"/>
    </source>
</evidence>
<evidence type="ECO:0000313" key="4">
    <source>
        <dbReference type="RefSeq" id="XP_033578014.1"/>
    </source>
</evidence>
<protein>
    <submittedName>
        <fullName evidence="2 4">Uncharacterized protein</fullName>
    </submittedName>
</protein>
<feature type="transmembrane region" description="Helical" evidence="1">
    <location>
        <begin position="55"/>
        <end position="75"/>
    </location>
</feature>
<reference evidence="4" key="3">
    <citation type="submission" date="2025-04" db="UniProtKB">
        <authorList>
            <consortium name="RefSeq"/>
        </authorList>
    </citation>
    <scope>IDENTIFICATION</scope>
    <source>
        <strain evidence="4">CBS 304.34</strain>
    </source>
</reference>
<keyword evidence="1" id="KW-1133">Transmembrane helix</keyword>
<accession>A0A6A6YQJ1</accession>
<dbReference type="Proteomes" id="UP000504636">
    <property type="component" value="Unplaced"/>
</dbReference>
<organism evidence="2">
    <name type="scientific">Mytilinidion resinicola</name>
    <dbReference type="NCBI Taxonomy" id="574789"/>
    <lineage>
        <taxon>Eukaryota</taxon>
        <taxon>Fungi</taxon>
        <taxon>Dikarya</taxon>
        <taxon>Ascomycota</taxon>
        <taxon>Pezizomycotina</taxon>
        <taxon>Dothideomycetes</taxon>
        <taxon>Pleosporomycetidae</taxon>
        <taxon>Mytilinidiales</taxon>
        <taxon>Mytilinidiaceae</taxon>
        <taxon>Mytilinidion</taxon>
    </lineage>
</organism>
<dbReference type="GeneID" id="54455016"/>
<dbReference type="OrthoDB" id="10557911at2759"/>
<dbReference type="EMBL" id="MU003699">
    <property type="protein sequence ID" value="KAF2811050.1"/>
    <property type="molecule type" value="Genomic_DNA"/>
</dbReference>
<keyword evidence="3" id="KW-1185">Reference proteome</keyword>
<evidence type="ECO:0000313" key="2">
    <source>
        <dbReference type="EMBL" id="KAF2811050.1"/>
    </source>
</evidence>
<dbReference type="RefSeq" id="XP_033578014.1">
    <property type="nucleotide sequence ID" value="XM_033714123.1"/>
</dbReference>
<reference evidence="4" key="2">
    <citation type="submission" date="2020-04" db="EMBL/GenBank/DDBJ databases">
        <authorList>
            <consortium name="NCBI Genome Project"/>
        </authorList>
    </citation>
    <scope>NUCLEOTIDE SEQUENCE</scope>
    <source>
        <strain evidence="4">CBS 304.34</strain>
    </source>
</reference>
<sequence length="107" mass="11976">MAFATFLARRLQGLLLQQRAEIGNGGFLKDREPQDGSKTTLTRRVALVHNIHPSIVFGFVVCTCHFYLLAGQGFIGKQIPRMTGMPLVHLMCCRLMDMPLRRHGVPA</sequence>
<reference evidence="2 4" key="1">
    <citation type="journal article" date="2020" name="Stud. Mycol.">
        <title>101 Dothideomycetes genomes: a test case for predicting lifestyles and emergence of pathogens.</title>
        <authorList>
            <person name="Haridas S."/>
            <person name="Albert R."/>
            <person name="Binder M."/>
            <person name="Bloem J."/>
            <person name="Labutti K."/>
            <person name="Salamov A."/>
            <person name="Andreopoulos B."/>
            <person name="Baker S."/>
            <person name="Barry K."/>
            <person name="Bills G."/>
            <person name="Bluhm B."/>
            <person name="Cannon C."/>
            <person name="Castanera R."/>
            <person name="Culley D."/>
            <person name="Daum C."/>
            <person name="Ezra D."/>
            <person name="Gonzalez J."/>
            <person name="Henrissat B."/>
            <person name="Kuo A."/>
            <person name="Liang C."/>
            <person name="Lipzen A."/>
            <person name="Lutzoni F."/>
            <person name="Magnuson J."/>
            <person name="Mondo S."/>
            <person name="Nolan M."/>
            <person name="Ohm R."/>
            <person name="Pangilinan J."/>
            <person name="Park H.-J."/>
            <person name="Ramirez L."/>
            <person name="Alfaro M."/>
            <person name="Sun H."/>
            <person name="Tritt A."/>
            <person name="Yoshinaga Y."/>
            <person name="Zwiers L.-H."/>
            <person name="Turgeon B."/>
            <person name="Goodwin S."/>
            <person name="Spatafora J."/>
            <person name="Crous P."/>
            <person name="Grigoriev I."/>
        </authorList>
    </citation>
    <scope>NUCLEOTIDE SEQUENCE</scope>
    <source>
        <strain evidence="2 4">CBS 304.34</strain>
    </source>
</reference>
<name>A0A6A6YQJ1_9PEZI</name>
<evidence type="ECO:0000256" key="1">
    <source>
        <dbReference type="SAM" id="Phobius"/>
    </source>
</evidence>
<keyword evidence="1" id="KW-0472">Membrane</keyword>